<name>A0ABD2YVD5_9GENT</name>
<organism evidence="1 2">
    <name type="scientific">Cinchona calisaya</name>
    <dbReference type="NCBI Taxonomy" id="153742"/>
    <lineage>
        <taxon>Eukaryota</taxon>
        <taxon>Viridiplantae</taxon>
        <taxon>Streptophyta</taxon>
        <taxon>Embryophyta</taxon>
        <taxon>Tracheophyta</taxon>
        <taxon>Spermatophyta</taxon>
        <taxon>Magnoliopsida</taxon>
        <taxon>eudicotyledons</taxon>
        <taxon>Gunneridae</taxon>
        <taxon>Pentapetalae</taxon>
        <taxon>asterids</taxon>
        <taxon>lamiids</taxon>
        <taxon>Gentianales</taxon>
        <taxon>Rubiaceae</taxon>
        <taxon>Cinchonoideae</taxon>
        <taxon>Cinchoneae</taxon>
        <taxon>Cinchona</taxon>
    </lineage>
</organism>
<dbReference type="AlphaFoldDB" id="A0ABD2YVD5"/>
<keyword evidence="2" id="KW-1185">Reference proteome</keyword>
<comment type="caution">
    <text evidence="1">The sequence shown here is derived from an EMBL/GenBank/DDBJ whole genome shotgun (WGS) entry which is preliminary data.</text>
</comment>
<dbReference type="Proteomes" id="UP001630127">
    <property type="component" value="Unassembled WGS sequence"/>
</dbReference>
<sequence>MERPPVPAVGRRNVAAAAAGIGSIVVCVGCGDGFKGKIVENSEEMKNWKCFKAPGGLLASVYHLTRIEYGVDQPGEHLELATPSKVLLKDHQFLMKWM</sequence>
<dbReference type="EMBL" id="JBJUIK010000012">
    <property type="protein sequence ID" value="KAL3511273.1"/>
    <property type="molecule type" value="Genomic_DNA"/>
</dbReference>
<proteinExistence type="predicted"/>
<reference evidence="1 2" key="1">
    <citation type="submission" date="2024-11" db="EMBL/GenBank/DDBJ databases">
        <title>A near-complete genome assembly of Cinchona calisaya.</title>
        <authorList>
            <person name="Lian D.C."/>
            <person name="Zhao X.W."/>
            <person name="Wei L."/>
        </authorList>
    </citation>
    <scope>NUCLEOTIDE SEQUENCE [LARGE SCALE GENOMIC DNA]</scope>
    <source>
        <tissue evidence="1">Nenye</tissue>
    </source>
</reference>
<gene>
    <name evidence="1" type="ORF">ACH5RR_030674</name>
</gene>
<accession>A0ABD2YVD5</accession>
<evidence type="ECO:0000313" key="1">
    <source>
        <dbReference type="EMBL" id="KAL3511273.1"/>
    </source>
</evidence>
<evidence type="ECO:0000313" key="2">
    <source>
        <dbReference type="Proteomes" id="UP001630127"/>
    </source>
</evidence>
<protein>
    <submittedName>
        <fullName evidence="1">Uncharacterized protein</fullName>
    </submittedName>
</protein>